<feature type="non-terminal residue" evidence="1">
    <location>
        <position position="1"/>
    </location>
</feature>
<organism evidence="1">
    <name type="scientific">marine sediment metagenome</name>
    <dbReference type="NCBI Taxonomy" id="412755"/>
    <lineage>
        <taxon>unclassified sequences</taxon>
        <taxon>metagenomes</taxon>
        <taxon>ecological metagenomes</taxon>
    </lineage>
</organism>
<evidence type="ECO:0000313" key="1">
    <source>
        <dbReference type="EMBL" id="KKK81576.1"/>
    </source>
</evidence>
<dbReference type="EMBL" id="LAZR01053060">
    <property type="protein sequence ID" value="KKK81576.1"/>
    <property type="molecule type" value="Genomic_DNA"/>
</dbReference>
<gene>
    <name evidence="1" type="ORF">LCGC14_2812070</name>
</gene>
<name>A0A0F9BAX8_9ZZZZ</name>
<comment type="caution">
    <text evidence="1">The sequence shown here is derived from an EMBL/GenBank/DDBJ whole genome shotgun (WGS) entry which is preliminary data.</text>
</comment>
<dbReference type="AlphaFoldDB" id="A0A0F9BAX8"/>
<accession>A0A0F9BAX8</accession>
<reference evidence="1" key="1">
    <citation type="journal article" date="2015" name="Nature">
        <title>Complex archaea that bridge the gap between prokaryotes and eukaryotes.</title>
        <authorList>
            <person name="Spang A."/>
            <person name="Saw J.H."/>
            <person name="Jorgensen S.L."/>
            <person name="Zaremba-Niedzwiedzka K."/>
            <person name="Martijn J."/>
            <person name="Lind A.E."/>
            <person name="van Eijk R."/>
            <person name="Schleper C."/>
            <person name="Guy L."/>
            <person name="Ettema T.J."/>
        </authorList>
    </citation>
    <scope>NUCLEOTIDE SEQUENCE</scope>
</reference>
<protein>
    <submittedName>
        <fullName evidence="1">Uncharacterized protein</fullName>
    </submittedName>
</protein>
<proteinExistence type="predicted"/>
<sequence>KSTSTFKTELVVMITPSAVGNPQEARRVTDEYKAKLQGVDLSGFK</sequence>